<dbReference type="Pfam" id="PF26181">
    <property type="entry name" value="Ig_NUP210_13th"/>
    <property type="match status" value="1"/>
</dbReference>
<dbReference type="InterPro" id="IPR003343">
    <property type="entry name" value="Big_2"/>
</dbReference>
<proteinExistence type="inferred from homology"/>
<dbReference type="InterPro" id="IPR045197">
    <property type="entry name" value="NUP210-like"/>
</dbReference>
<dbReference type="Pfam" id="PF24935">
    <property type="entry name" value="Ig_NUP210_6th"/>
    <property type="match status" value="1"/>
</dbReference>
<dbReference type="PANTHER" id="PTHR23019">
    <property type="entry name" value="NUCLEAR PORE MEMBRANE GLYCOPROTEIN GP210-RELATED"/>
    <property type="match status" value="1"/>
</dbReference>
<dbReference type="InParanoid" id="A0A6P8NYK3"/>
<dbReference type="Pfam" id="PF24991">
    <property type="entry name" value="Ig_NUP210_4th"/>
    <property type="match status" value="1"/>
</dbReference>
<dbReference type="GeneID" id="117351037"/>
<gene>
    <name evidence="14" type="primary">NUP210</name>
</gene>
<dbReference type="OrthoDB" id="361283at2759"/>
<dbReference type="InterPro" id="IPR055095">
    <property type="entry name" value="NUP210_Ig_C"/>
</dbReference>
<feature type="region of interest" description="Disordered" evidence="9">
    <location>
        <begin position="1862"/>
        <end position="1884"/>
    </location>
</feature>
<dbReference type="InterPro" id="IPR056898">
    <property type="entry name" value="Ig_NUP210_6th"/>
</dbReference>
<dbReference type="Pfam" id="PF22967">
    <property type="entry name" value="Ig_NUP210_1st"/>
    <property type="match status" value="1"/>
</dbReference>
<evidence type="ECO:0000256" key="8">
    <source>
        <dbReference type="ARBA" id="ARBA00023242"/>
    </source>
</evidence>
<dbReference type="Gene3D" id="2.60.40.1080">
    <property type="match status" value="2"/>
</dbReference>
<evidence type="ECO:0000256" key="10">
    <source>
        <dbReference type="SAM" id="Phobius"/>
    </source>
</evidence>
<reference evidence="14" key="1">
    <citation type="submission" date="2025-08" db="UniProtKB">
        <authorList>
            <consortium name="RefSeq"/>
        </authorList>
    </citation>
    <scope>IDENTIFICATION</scope>
</reference>
<dbReference type="SMART" id="SM00635">
    <property type="entry name" value="BID_2"/>
    <property type="match status" value="2"/>
</dbReference>
<dbReference type="InterPro" id="IPR056899">
    <property type="entry name" value="Ig_NUP210_9th"/>
</dbReference>
<name>A0A6P8NYK3_GEOSA</name>
<evidence type="ECO:0000256" key="1">
    <source>
        <dbReference type="ARBA" id="ARBA00004590"/>
    </source>
</evidence>
<dbReference type="Pfam" id="PF22957">
    <property type="entry name" value="NUP210_Ig"/>
    <property type="match status" value="1"/>
</dbReference>
<sequence>MQARAPLIALFALSLASLSLASKLNIPKVLLPYARGAKINFTLEATEGCYRWSSTRPEVASIDPTDLDEHHCSQRAVVQARSTQPTRLTSIIFAEDILTGQVLRCDAIVDIINDIQIVSTTRELYLEDSPLELKIQALDSEGNTFTTLAGLAFDWTIVKDTETNGFSDSHNTLRILKFLESTYVPPSYITEMEKVAKQGDTILVSGMKTGSSKLKAKLQEATYKTVSPAEVRLLILENILLDPAYDIYLLVGTSIQYKVQKIRQGKMTELVMPSEQYELQLQNNMASPEGNLNRPVAKLDQATSTVTALHEGQTNLVLGHKSIRIQGASRLPNSTIYVVEPGYLGFTIYPGDRWVLETGRLYDITIEVFDKLSNKVYLSDNIRIETELPKEYFEVLESSLNGSYYHVKAVKKGQTVIDAALTSIIDQDGGVHMLPIPVRNQQEVEIYNPITLSPSMLTFPWQQKAGSYQYIIKAHGGSGNFTWSSSNHAVATVTVKGVMTTGSDIGVSVIQAHDVQNPLHYGQMKVYVIEPSGMEFIPCQVEARVGQKLELPLRIYGLMTGETNDMVTLSDCSHFHLVVEADNPGIFKSLQERLRPDPEFCSGIRVQAETQGYTTLLVSYTHGHVHLSARITIAAYLPLKTVDPSSVALVTLGSSKDMLFEGGPKPWVLEPSKFFRNISAECVASVGLALLGPPASRNHLHHWLRVSCKALGEQVIALTLGNKPTVTNPFPATEPAVVKFICALPSRLTLTPIYANPLFDLSCPLLQQTKQVVPVSNYRNPVLDLAAYDHQGRRFDNFSSLTINWESTKASLASIDPFTPMELSLKADGSEQKKMHGLQIISVHHESGTAAITATATGYQLSHLHSADVKRPFEPLIPVATTIELILVEDVKVSPRSISVYNNPNVQAELFIHDGSGYFFLNTSISGVVNVIYQEAQGLALVRPLHPGTLSVTIHDLCLAFPDPAKADIYVSDILELYVRVVDKVEIGQTVKAYVRVLDSSKKPFLAKYFSFMDLKLKAASQLISLSPVVEDLDGCTAVFLVYGESIGQTSLTASVSVYGSKRLNSTPQQIEVFPPFRLIPRKVTLIIGAVIQITSEGGPQPQSNIIFSIGDESIASVNSNGLVKGLAVGNGTVTGVVQAVDAESGKLVVVSQDKVEVEVVYLKAVRIQTPITRMKTGTQMPVYVMGITSNQTPFSFGNAVPGLVFHWSVTKRDILDVRTRHDEALLQLPAQYNFAMMVHGKLKGKTRLKVVVSTLDPTAGQFHGMARELSDEIQIQVFEKLVLLNPEAEAEHILMSPNSFIKLQTNRDGLASLSYRIIDSPDKTPAVQVDEKGFLISGSLTGISAMEVNSQEHFGINQTIIIAVKVAPVSYLRISAAPILHAQNKDALSAFPLGVTLTFVVHFHDNTGDTFHSQNSVLSFATNRDDFVQIGKGATNYTFVIRTVNTGLTLLGVWDIEHSGISDYVPIPVEHAIHPELKEHVVVGDVVCFSSTMVNREGLLGTWSSSSNHILQVHPKTGASVARDSGVVTVYYEVPGQLKTFREIQIYAPQKISAMHVSGVKSRLQGIASSKVIVIVGEKSNNLKGVCSSTQIEAIEELHPENAISCHLHFQYNAFEFPPDDIFTASPGFDAVAGHYSCSITMHRLTDKQLKDLSMGKPTLIVTASIQGIQSPGEQSSAEVPFNPGFYADQTDVLLSNHYPSADVKIFGATEILDNLEVKSASPMVNTFEREKSYGLPSFVIYTFSISDVKVLSQGSLSTIVTVSSMLTEQSIIIPVTLIYLTDRITTAQFGTVERASFFQHFIDSYQVIFFTLFALLAGTAVMIIGFHSVFSPKEPTFYPRTLPQSTHNSFTGLSPVTPFGYPSSERKRSPPSGLWSTDYATR</sequence>
<organism evidence="13 14">
    <name type="scientific">Geotrypetes seraphini</name>
    <name type="common">Gaboon caecilian</name>
    <name type="synonym">Caecilia seraphini</name>
    <dbReference type="NCBI Taxonomy" id="260995"/>
    <lineage>
        <taxon>Eukaryota</taxon>
        <taxon>Metazoa</taxon>
        <taxon>Chordata</taxon>
        <taxon>Craniata</taxon>
        <taxon>Vertebrata</taxon>
        <taxon>Euteleostomi</taxon>
        <taxon>Amphibia</taxon>
        <taxon>Gymnophiona</taxon>
        <taxon>Geotrypetes</taxon>
    </lineage>
</organism>
<dbReference type="InterPro" id="IPR055099">
    <property type="entry name" value="Ig_NUP210_7th"/>
</dbReference>
<evidence type="ECO:0000256" key="3">
    <source>
        <dbReference type="ARBA" id="ARBA00022692"/>
    </source>
</evidence>
<dbReference type="Pfam" id="PF22962">
    <property type="entry name" value="Ig_NUP210_7th"/>
    <property type="match status" value="1"/>
</dbReference>
<dbReference type="InterPro" id="IPR008964">
    <property type="entry name" value="Invasin/intimin_cell_adhesion"/>
</dbReference>
<dbReference type="Pfam" id="PF26183">
    <property type="entry name" value="Ig_NUP210_14th"/>
    <property type="match status" value="1"/>
</dbReference>
<feature type="domain" description="BIG2" evidence="12">
    <location>
        <begin position="446"/>
        <end position="523"/>
    </location>
</feature>
<keyword evidence="13" id="KW-1185">Reference proteome</keyword>
<dbReference type="InterPro" id="IPR058779">
    <property type="entry name" value="Ig_NUP210_13th"/>
</dbReference>
<dbReference type="FunCoup" id="A0A6P8NYK3">
    <property type="interactions" value="2105"/>
</dbReference>
<evidence type="ECO:0000256" key="7">
    <source>
        <dbReference type="ARBA" id="ARBA00023180"/>
    </source>
</evidence>
<dbReference type="CTD" id="23225"/>
<evidence type="ECO:0000259" key="12">
    <source>
        <dbReference type="SMART" id="SM00635"/>
    </source>
</evidence>
<feature type="domain" description="BIG2" evidence="12">
    <location>
        <begin position="1073"/>
        <end position="1148"/>
    </location>
</feature>
<accession>A0A6P8NYK3</accession>
<dbReference type="GO" id="GO:0031965">
    <property type="term" value="C:nuclear membrane"/>
    <property type="evidence" value="ECO:0007669"/>
    <property type="project" value="UniProtKB-SubCell"/>
</dbReference>
<evidence type="ECO:0000256" key="5">
    <source>
        <dbReference type="ARBA" id="ARBA00022989"/>
    </source>
</evidence>
<dbReference type="GO" id="GO:0005643">
    <property type="term" value="C:nuclear pore"/>
    <property type="evidence" value="ECO:0007669"/>
    <property type="project" value="TreeGrafter"/>
</dbReference>
<evidence type="ECO:0000313" key="13">
    <source>
        <dbReference type="Proteomes" id="UP000515159"/>
    </source>
</evidence>
<evidence type="ECO:0000256" key="11">
    <source>
        <dbReference type="SAM" id="SignalP"/>
    </source>
</evidence>
<keyword evidence="3 10" id="KW-0812">Transmembrane</keyword>
<dbReference type="Pfam" id="PF26184">
    <property type="entry name" value="Ig_NUP210_8th"/>
    <property type="match status" value="1"/>
</dbReference>
<dbReference type="InterPro" id="IPR055098">
    <property type="entry name" value="Ig_NUP210_3rd"/>
</dbReference>
<dbReference type="PANTHER" id="PTHR23019:SF2">
    <property type="entry name" value="NUCLEAR PORE MEMBRANE GLYCOPROTEIN 210"/>
    <property type="match status" value="1"/>
</dbReference>
<keyword evidence="8" id="KW-0539">Nucleus</keyword>
<keyword evidence="7" id="KW-0325">Glycoprotein</keyword>
<dbReference type="Pfam" id="PF26182">
    <property type="entry name" value="Ig_NUP210_5th"/>
    <property type="match status" value="1"/>
</dbReference>
<dbReference type="Pfam" id="PF02368">
    <property type="entry name" value="Big_2"/>
    <property type="match status" value="1"/>
</dbReference>
<keyword evidence="6 10" id="KW-0472">Membrane</keyword>
<dbReference type="Pfam" id="PF22969">
    <property type="entry name" value="Ig_NUP210_2nd"/>
    <property type="match status" value="1"/>
</dbReference>
<dbReference type="Pfam" id="PF24902">
    <property type="entry name" value="Ig_NUP210_9th"/>
    <property type="match status" value="1"/>
</dbReference>
<dbReference type="Pfam" id="PF25354">
    <property type="entry name" value="Ig_NUP210_16th"/>
    <property type="match status" value="1"/>
</dbReference>
<dbReference type="FunFam" id="2.60.40.1080:FF:000007">
    <property type="entry name" value="Nuclear Pore complex Protein"/>
    <property type="match status" value="1"/>
</dbReference>
<dbReference type="InterPro" id="IPR056897">
    <property type="entry name" value="Ig_NUP210_4th"/>
</dbReference>
<comment type="subcellular location">
    <subcellularLocation>
        <location evidence="1">Nucleus membrane</location>
        <topology evidence="1">Single-pass membrane protein</topology>
    </subcellularLocation>
</comment>
<dbReference type="RefSeq" id="XP_033781607.1">
    <property type="nucleotide sequence ID" value="XM_033925716.1"/>
</dbReference>
<evidence type="ECO:0000256" key="6">
    <source>
        <dbReference type="ARBA" id="ARBA00023136"/>
    </source>
</evidence>
<dbReference type="InterPro" id="IPR055096">
    <property type="entry name" value="Ig_NUP210_1st"/>
</dbReference>
<keyword evidence="4 11" id="KW-0732">Signal</keyword>
<dbReference type="InterPro" id="IPR055097">
    <property type="entry name" value="Ig_NUP210_2nd"/>
</dbReference>
<dbReference type="Proteomes" id="UP000515159">
    <property type="component" value="Chromosome 17"/>
</dbReference>
<protein>
    <submittedName>
        <fullName evidence="14">Nuclear pore membrane glycoprotein 210</fullName>
    </submittedName>
</protein>
<evidence type="ECO:0000313" key="14">
    <source>
        <dbReference type="RefSeq" id="XP_033781607.1"/>
    </source>
</evidence>
<dbReference type="KEGG" id="gsh:117351037"/>
<feature type="transmembrane region" description="Helical" evidence="10">
    <location>
        <begin position="1809"/>
        <end position="1832"/>
    </location>
</feature>
<evidence type="ECO:0000256" key="4">
    <source>
        <dbReference type="ARBA" id="ARBA00022729"/>
    </source>
</evidence>
<evidence type="ECO:0000256" key="2">
    <source>
        <dbReference type="ARBA" id="ARBA00007313"/>
    </source>
</evidence>
<dbReference type="Pfam" id="PF22959">
    <property type="entry name" value="Ig_NUP210_15th"/>
    <property type="match status" value="1"/>
</dbReference>
<feature type="chain" id="PRO_5027941115" evidence="11">
    <location>
        <begin position="22"/>
        <end position="1884"/>
    </location>
</feature>
<comment type="similarity">
    <text evidence="2">Belongs to the NUP210 family.</text>
</comment>
<dbReference type="InterPro" id="IPR057586">
    <property type="entry name" value="Ig_NUP210_16th"/>
</dbReference>
<keyword evidence="5 10" id="KW-1133">Transmembrane helix</keyword>
<feature type="signal peptide" evidence="11">
    <location>
        <begin position="1"/>
        <end position="21"/>
    </location>
</feature>
<dbReference type="Pfam" id="PF22963">
    <property type="entry name" value="Ig_NUP210_3rd"/>
    <property type="match status" value="1"/>
</dbReference>
<dbReference type="InterPro" id="IPR055094">
    <property type="entry name" value="NUP210_Ig15"/>
</dbReference>
<evidence type="ECO:0000256" key="9">
    <source>
        <dbReference type="SAM" id="MobiDB-lite"/>
    </source>
</evidence>
<dbReference type="SUPFAM" id="SSF49373">
    <property type="entry name" value="Invasin/intimin cell-adhesion fragments"/>
    <property type="match status" value="2"/>
</dbReference>